<accession>A0A7D3R0F2</accession>
<name>A0A7D3R0F2_9VIRU</name>
<gene>
    <name evidence="1" type="ORF">Fadolivirus_1_143</name>
</gene>
<dbReference type="InterPro" id="IPR036770">
    <property type="entry name" value="Ankyrin_rpt-contain_sf"/>
</dbReference>
<protein>
    <submittedName>
        <fullName evidence="1">U-box domain-containing protein</fullName>
    </submittedName>
</protein>
<dbReference type="SUPFAM" id="SSF48403">
    <property type="entry name" value="Ankyrin repeat"/>
    <property type="match status" value="1"/>
</dbReference>
<proteinExistence type="predicted"/>
<keyword evidence="2" id="KW-1185">Reference proteome</keyword>
<sequence>MLLNSIYNPFIMEHILNKPKDQIPQKQIDIDEFIKLLTCPLTCKIFNEPILASDGVVYEEQAFLLSLSGNKNLNRSYYHVKPLKSLIESFIDRYPEYRKKQYLPDANIKLEKHHTIHHKDIIKFINSNDYNKIKQYIDFDFKLFEQDPGYLDHLLKNAPDDVLKYMIDNTIDLNEPVDKRGWSLLNFMCNGISNKKPDIIIYMINKGADVLHCCQSDNWYPLHQVIHFSKNMQLIKFVLDKHLEKGGNVYLANKDGTSIIRMLFTYCDKEVIMHTLTRIDSSQQTFKDHVETLSYTLNDNNHLSEGDRDNIVDTIMVLATS</sequence>
<dbReference type="SUPFAM" id="SSF57850">
    <property type="entry name" value="RING/U-box"/>
    <property type="match status" value="1"/>
</dbReference>
<reference evidence="1 2" key="1">
    <citation type="submission" date="2020-04" db="EMBL/GenBank/DDBJ databases">
        <title>Advantages and limits of metagenomic assembly and binning of a giant virus.</title>
        <authorList>
            <person name="Schulz F."/>
            <person name="Andreani J."/>
            <person name="Francis R."/>
            <person name="Boudjemaa H."/>
            <person name="Bou Khalil J.Y."/>
            <person name="Lee J."/>
            <person name="La Scola B."/>
            <person name="Woyke T."/>
        </authorList>
    </citation>
    <scope>NUCLEOTIDE SEQUENCE [LARGE SCALE GENOMIC DNA]</scope>
    <source>
        <strain evidence="1 2">FV1/VV64</strain>
    </source>
</reference>
<dbReference type="EMBL" id="MT418680">
    <property type="protein sequence ID" value="QKF93601.1"/>
    <property type="molecule type" value="Genomic_DNA"/>
</dbReference>
<evidence type="ECO:0000313" key="1">
    <source>
        <dbReference type="EMBL" id="QKF93601.1"/>
    </source>
</evidence>
<evidence type="ECO:0000313" key="2">
    <source>
        <dbReference type="Proteomes" id="UP001162001"/>
    </source>
</evidence>
<organism evidence="1 2">
    <name type="scientific">Fadolivirus FV1/VV64</name>
    <dbReference type="NCBI Taxonomy" id="3070911"/>
    <lineage>
        <taxon>Viruses</taxon>
        <taxon>Varidnaviria</taxon>
        <taxon>Bamfordvirae</taxon>
        <taxon>Nucleocytoviricota</taxon>
        <taxon>Megaviricetes</taxon>
        <taxon>Imitervirales</taxon>
        <taxon>Mimiviridae</taxon>
        <taxon>Klosneuvirinae</taxon>
        <taxon>Fadolivirus</taxon>
        <taxon>Fadolivirus algeromassiliense</taxon>
    </lineage>
</organism>
<dbReference type="Proteomes" id="UP001162001">
    <property type="component" value="Segment"/>
</dbReference>
<dbReference type="Gene3D" id="1.25.40.20">
    <property type="entry name" value="Ankyrin repeat-containing domain"/>
    <property type="match status" value="1"/>
</dbReference>